<keyword evidence="4 7" id="KW-0812">Transmembrane</keyword>
<evidence type="ECO:0000256" key="2">
    <source>
        <dbReference type="ARBA" id="ARBA00022448"/>
    </source>
</evidence>
<dbReference type="PROSITE" id="PS52016">
    <property type="entry name" value="TONB_DEPENDENT_REC_3"/>
    <property type="match status" value="1"/>
</dbReference>
<gene>
    <name evidence="10" type="ORF">AHMF7605_24855</name>
</gene>
<dbReference type="EMBL" id="PYFT01000001">
    <property type="protein sequence ID" value="PSR56494.1"/>
    <property type="molecule type" value="Genomic_DNA"/>
</dbReference>
<keyword evidence="11" id="KW-1185">Reference proteome</keyword>
<dbReference type="Pfam" id="PF07715">
    <property type="entry name" value="Plug"/>
    <property type="match status" value="1"/>
</dbReference>
<evidence type="ECO:0000256" key="6">
    <source>
        <dbReference type="ARBA" id="ARBA00023237"/>
    </source>
</evidence>
<evidence type="ECO:0000256" key="8">
    <source>
        <dbReference type="SAM" id="SignalP"/>
    </source>
</evidence>
<keyword evidence="3 7" id="KW-1134">Transmembrane beta strand</keyword>
<dbReference type="RefSeq" id="WP_106932671.1">
    <property type="nucleotide sequence ID" value="NZ_PYFT01000001.1"/>
</dbReference>
<dbReference type="InterPro" id="IPR023996">
    <property type="entry name" value="TonB-dep_OMP_SusC/RagA"/>
</dbReference>
<dbReference type="InterPro" id="IPR036942">
    <property type="entry name" value="Beta-barrel_TonB_sf"/>
</dbReference>
<keyword evidence="6 7" id="KW-0998">Cell outer membrane</keyword>
<dbReference type="Gene3D" id="2.40.170.20">
    <property type="entry name" value="TonB-dependent receptor, beta-barrel domain"/>
    <property type="match status" value="1"/>
</dbReference>
<dbReference type="FunFam" id="2.170.130.10:FF:000008">
    <property type="entry name" value="SusC/RagA family TonB-linked outer membrane protein"/>
    <property type="match status" value="1"/>
</dbReference>
<dbReference type="AlphaFoldDB" id="A0A2T2YLW0"/>
<keyword evidence="5 7" id="KW-0472">Membrane</keyword>
<feature type="domain" description="TonB-dependent receptor plug" evidence="9">
    <location>
        <begin position="159"/>
        <end position="268"/>
    </location>
</feature>
<feature type="chain" id="PRO_5015623727" evidence="8">
    <location>
        <begin position="25"/>
        <end position="1045"/>
    </location>
</feature>
<feature type="signal peptide" evidence="8">
    <location>
        <begin position="1"/>
        <end position="24"/>
    </location>
</feature>
<evidence type="ECO:0000256" key="1">
    <source>
        <dbReference type="ARBA" id="ARBA00004571"/>
    </source>
</evidence>
<evidence type="ECO:0000259" key="9">
    <source>
        <dbReference type="Pfam" id="PF07715"/>
    </source>
</evidence>
<dbReference type="Pfam" id="PF13715">
    <property type="entry name" value="CarbopepD_reg_2"/>
    <property type="match status" value="1"/>
</dbReference>
<dbReference type="Proteomes" id="UP000240357">
    <property type="component" value="Unassembled WGS sequence"/>
</dbReference>
<dbReference type="GO" id="GO:0009279">
    <property type="term" value="C:cell outer membrane"/>
    <property type="evidence" value="ECO:0007669"/>
    <property type="project" value="UniProtKB-SubCell"/>
</dbReference>
<comment type="similarity">
    <text evidence="7">Belongs to the TonB-dependent receptor family.</text>
</comment>
<accession>A0A2T2YLW0</accession>
<name>A0A2T2YLW0_9BACT</name>
<evidence type="ECO:0000256" key="7">
    <source>
        <dbReference type="PROSITE-ProRule" id="PRU01360"/>
    </source>
</evidence>
<organism evidence="10 11">
    <name type="scientific">Adhaeribacter arboris</name>
    <dbReference type="NCBI Taxonomy" id="2072846"/>
    <lineage>
        <taxon>Bacteria</taxon>
        <taxon>Pseudomonadati</taxon>
        <taxon>Bacteroidota</taxon>
        <taxon>Cytophagia</taxon>
        <taxon>Cytophagales</taxon>
        <taxon>Hymenobacteraceae</taxon>
        <taxon>Adhaeribacter</taxon>
    </lineage>
</organism>
<evidence type="ECO:0000256" key="4">
    <source>
        <dbReference type="ARBA" id="ARBA00022692"/>
    </source>
</evidence>
<comment type="caution">
    <text evidence="10">The sequence shown here is derived from an EMBL/GenBank/DDBJ whole genome shotgun (WGS) entry which is preliminary data.</text>
</comment>
<dbReference type="Gene3D" id="2.170.130.10">
    <property type="entry name" value="TonB-dependent receptor, plug domain"/>
    <property type="match status" value="1"/>
</dbReference>
<proteinExistence type="inferred from homology"/>
<evidence type="ECO:0000313" key="11">
    <source>
        <dbReference type="Proteomes" id="UP000240357"/>
    </source>
</evidence>
<dbReference type="InterPro" id="IPR008969">
    <property type="entry name" value="CarboxyPept-like_regulatory"/>
</dbReference>
<evidence type="ECO:0000313" key="10">
    <source>
        <dbReference type="EMBL" id="PSR56494.1"/>
    </source>
</evidence>
<evidence type="ECO:0000256" key="5">
    <source>
        <dbReference type="ARBA" id="ARBA00023136"/>
    </source>
</evidence>
<reference evidence="10 11" key="1">
    <citation type="submission" date="2018-03" db="EMBL/GenBank/DDBJ databases">
        <title>Adhaeribacter sp. HMF7605 Genome sequencing and assembly.</title>
        <authorList>
            <person name="Kang H."/>
            <person name="Kang J."/>
            <person name="Cha I."/>
            <person name="Kim H."/>
            <person name="Joh K."/>
        </authorList>
    </citation>
    <scope>NUCLEOTIDE SEQUENCE [LARGE SCALE GENOMIC DNA]</scope>
    <source>
        <strain evidence="10 11">HMF7605</strain>
    </source>
</reference>
<keyword evidence="8" id="KW-0732">Signal</keyword>
<keyword evidence="2 7" id="KW-0813">Transport</keyword>
<evidence type="ECO:0000256" key="3">
    <source>
        <dbReference type="ARBA" id="ARBA00022452"/>
    </source>
</evidence>
<dbReference type="InterPro" id="IPR023997">
    <property type="entry name" value="TonB-dep_OMP_SusC/RagA_CS"/>
</dbReference>
<dbReference type="SUPFAM" id="SSF56935">
    <property type="entry name" value="Porins"/>
    <property type="match status" value="1"/>
</dbReference>
<dbReference type="NCBIfam" id="TIGR04056">
    <property type="entry name" value="OMP_RagA_SusC"/>
    <property type="match status" value="1"/>
</dbReference>
<dbReference type="Gene3D" id="2.60.40.1120">
    <property type="entry name" value="Carboxypeptidase-like, regulatory domain"/>
    <property type="match status" value="1"/>
</dbReference>
<comment type="subcellular location">
    <subcellularLocation>
        <location evidence="1 7">Cell outer membrane</location>
        <topology evidence="1 7">Multi-pass membrane protein</topology>
    </subcellularLocation>
</comment>
<dbReference type="InterPro" id="IPR039426">
    <property type="entry name" value="TonB-dep_rcpt-like"/>
</dbReference>
<dbReference type="InterPro" id="IPR037066">
    <property type="entry name" value="Plug_dom_sf"/>
</dbReference>
<dbReference type="OrthoDB" id="9768177at2"/>
<dbReference type="NCBIfam" id="TIGR04057">
    <property type="entry name" value="SusC_RagA_signa"/>
    <property type="match status" value="1"/>
</dbReference>
<sequence>MKKLLLTSSKLLLFLYLQKTPAYAALTSPHLPLTFLHTPSAFRTTTDKENPVNLSGTIISAKGEPLPGVTVLFKGSTIGTTTNPEGLFNLSLPSTNGVLVISFIGYLTKEVTVNGQTNLKIALDEDAKALDEVVIVGYGTQKKSDLTGAVASIANLNVTLKQTPASSFEKALQGGTPGIQVTQSSGQPGTSATIRIRGGNSINGGNEPLYVIDGFPIYNDNREISAGALSGASINALSTINPNDIESIEVLKDASATAIYGSRGANGVVLITTKRGKIGENLISYETYAGTQEITRTLPVLNAPQWAQFKNDALVNSGKPALYTPEQIANLGQGTNWQKEAFRTAPVQNHQLTITGGDAKTRYAIAGNYFNQEGILLNSGFKRYSTRINLDQQVSPKLKVGASLTGSRVTSNIAEGNAVRYVLTMASTVPLIDPNTNDYTLQSPYGSLGNPVATLKYVTNQSIVNRALANFYGEYRIAEGLTAKVTLGTDIISSKQNNYYPRNTYTGAQTQGIGAVGSQFVTNWLNENTLHYNKVLNGIHALDAVLGYTFQQASSEGSVAKAQSLPNDDLGYTGLNAATVSSIPGISKSDWTLRSYLGRLNYSLHQKYLFTLTARADGSSRFGANNKWGFFPSAAVAWNVSEEGFIKDIQVISNLKVRTSIGATGNQQIGQYQSLAQLDPYNYIFGNALATGFAPSRIANPNLGWETTLQYDGGLDLGFFNDRITFTVDAYYKKTKDLLLDRPVSETSGFYTALQNVGTVENKGLEFLLNTQNTTGAFSWNTSVNFSLNRNKVLDLGGLNYFYPEGGSERNINKPTIVRVGEPIGQFYGYQTNGIFQTADDIVSLPTVDAKNTKPGDRRFVDQNGDGRITQDGDRVVIGQAQPKFLGGITNSFSYKNFDLTLLLQGVYGNSILNFNKVELETPTGFQQVSTDLLNRWTPTNPSNEVPRAVEVSALWLSNRFIEDGSYLRVKNLVFGYNLPASLLQKVHLKKLRVYVSGQNLYTFTKYSGYDPEVSRNEQSTLYSGIDYGNYPNFKTYTAGLQISF</sequence>
<protein>
    <submittedName>
        <fullName evidence="10">SusC/RagA family protein</fullName>
    </submittedName>
</protein>
<dbReference type="SUPFAM" id="SSF49464">
    <property type="entry name" value="Carboxypeptidase regulatory domain-like"/>
    <property type="match status" value="1"/>
</dbReference>
<dbReference type="InterPro" id="IPR012910">
    <property type="entry name" value="Plug_dom"/>
</dbReference>